<dbReference type="Pfam" id="PF01245">
    <property type="entry name" value="Ribosomal_L19"/>
    <property type="match status" value="1"/>
</dbReference>
<evidence type="ECO:0000256" key="6">
    <source>
        <dbReference type="ARBA" id="ARBA00023274"/>
    </source>
</evidence>
<name>A0AAD9MZT7_9ANNE</name>
<comment type="caution">
    <text evidence="9">The sequence shown here is derived from an EMBL/GenBank/DDBJ whole genome shotgun (WGS) entry which is preliminary data.</text>
</comment>
<dbReference type="GO" id="GO:0006412">
    <property type="term" value="P:translation"/>
    <property type="evidence" value="ECO:0007669"/>
    <property type="project" value="InterPro"/>
</dbReference>
<gene>
    <name evidence="9" type="ORF">LSH36_347g03030</name>
</gene>
<keyword evidence="5" id="KW-0496">Mitochondrion</keyword>
<dbReference type="PANTHER" id="PTHR15680:SF9">
    <property type="entry name" value="LARGE RIBOSOMAL SUBUNIT PROTEIN BL19M"/>
    <property type="match status" value="1"/>
</dbReference>
<dbReference type="FunFam" id="2.30.30.790:FF:000002">
    <property type="entry name" value="39S ribosomal protein L19, mitochondrial"/>
    <property type="match status" value="1"/>
</dbReference>
<dbReference type="GO" id="GO:0005762">
    <property type="term" value="C:mitochondrial large ribosomal subunit"/>
    <property type="evidence" value="ECO:0007669"/>
    <property type="project" value="TreeGrafter"/>
</dbReference>
<evidence type="ECO:0000313" key="9">
    <source>
        <dbReference type="EMBL" id="KAK2151897.1"/>
    </source>
</evidence>
<evidence type="ECO:0000256" key="2">
    <source>
        <dbReference type="ARBA" id="ARBA00005781"/>
    </source>
</evidence>
<evidence type="ECO:0000256" key="1">
    <source>
        <dbReference type="ARBA" id="ARBA00004173"/>
    </source>
</evidence>
<evidence type="ECO:0000256" key="4">
    <source>
        <dbReference type="ARBA" id="ARBA00022980"/>
    </source>
</evidence>
<keyword evidence="6" id="KW-0687">Ribonucleoprotein</keyword>
<dbReference type="GO" id="GO:0003735">
    <property type="term" value="F:structural constituent of ribosome"/>
    <property type="evidence" value="ECO:0007669"/>
    <property type="project" value="InterPro"/>
</dbReference>
<dbReference type="PRINTS" id="PR00061">
    <property type="entry name" value="RIBOSOMALL19"/>
</dbReference>
<dbReference type="InterPro" id="IPR038657">
    <property type="entry name" value="Ribosomal_bL19_sf"/>
</dbReference>
<evidence type="ECO:0000256" key="5">
    <source>
        <dbReference type="ARBA" id="ARBA00023128"/>
    </source>
</evidence>
<evidence type="ECO:0000256" key="7">
    <source>
        <dbReference type="ARBA" id="ARBA00035288"/>
    </source>
</evidence>
<dbReference type="AlphaFoldDB" id="A0AAD9MZT7"/>
<sequence>MAALGNRVAALGRIRLLRSSVFIQCRYSNTLPEATVEKHRKSKLAQDPEESETESLVAPRDYKYVYPEFLPDPKPQYRDRIREKLEHEDMFRRRTVLKIPEFYVGSILAVLVSDPYAPGKKNRFVGICINRSGHGLRSQFTLRNVVDGQGMEITYELYNPTIQGIEVLKLEKRLDPHLFYLRDALPEYSTIPFDFEPVPHPPGATIPVNPVKVKLRPRPWHERWERQDLQGLQDLELPERFYERAREVAKPWEKYDLMKQYRESINDDDAAKIMGYVYKKIQELEKTKER</sequence>
<dbReference type="Proteomes" id="UP001208570">
    <property type="component" value="Unassembled WGS sequence"/>
</dbReference>
<evidence type="ECO:0000313" key="10">
    <source>
        <dbReference type="Proteomes" id="UP001208570"/>
    </source>
</evidence>
<comment type="similarity">
    <text evidence="2">Belongs to the bacterial ribosomal protein bL19 family.</text>
</comment>
<dbReference type="Gene3D" id="2.30.30.790">
    <property type="match status" value="1"/>
</dbReference>
<dbReference type="InterPro" id="IPR001857">
    <property type="entry name" value="Ribosomal_bL19"/>
</dbReference>
<reference evidence="9" key="1">
    <citation type="journal article" date="2023" name="Mol. Biol. Evol.">
        <title>Third-Generation Sequencing Reveals the Adaptive Role of the Epigenome in Three Deep-Sea Polychaetes.</title>
        <authorList>
            <person name="Perez M."/>
            <person name="Aroh O."/>
            <person name="Sun Y."/>
            <person name="Lan Y."/>
            <person name="Juniper S.K."/>
            <person name="Young C.R."/>
            <person name="Angers B."/>
            <person name="Qian P.Y."/>
        </authorList>
    </citation>
    <scope>NUCLEOTIDE SEQUENCE</scope>
    <source>
        <strain evidence="9">P08H-3</strain>
    </source>
</reference>
<proteinExistence type="inferred from homology"/>
<dbReference type="PANTHER" id="PTHR15680">
    <property type="entry name" value="RIBOSOMAL PROTEIN L19"/>
    <property type="match status" value="1"/>
</dbReference>
<dbReference type="InterPro" id="IPR008991">
    <property type="entry name" value="Translation_prot_SH3-like_sf"/>
</dbReference>
<evidence type="ECO:0000256" key="3">
    <source>
        <dbReference type="ARBA" id="ARBA00022946"/>
    </source>
</evidence>
<dbReference type="EMBL" id="JAODUP010000347">
    <property type="protein sequence ID" value="KAK2151897.1"/>
    <property type="molecule type" value="Genomic_DNA"/>
</dbReference>
<comment type="subcellular location">
    <subcellularLocation>
        <location evidence="1">Mitochondrion</location>
    </subcellularLocation>
</comment>
<keyword evidence="4" id="KW-0689">Ribosomal protein</keyword>
<evidence type="ECO:0000256" key="8">
    <source>
        <dbReference type="ARBA" id="ARBA00035359"/>
    </source>
</evidence>
<organism evidence="9 10">
    <name type="scientific">Paralvinella palmiformis</name>
    <dbReference type="NCBI Taxonomy" id="53620"/>
    <lineage>
        <taxon>Eukaryota</taxon>
        <taxon>Metazoa</taxon>
        <taxon>Spiralia</taxon>
        <taxon>Lophotrochozoa</taxon>
        <taxon>Annelida</taxon>
        <taxon>Polychaeta</taxon>
        <taxon>Sedentaria</taxon>
        <taxon>Canalipalpata</taxon>
        <taxon>Terebellida</taxon>
        <taxon>Terebelliformia</taxon>
        <taxon>Alvinellidae</taxon>
        <taxon>Paralvinella</taxon>
    </lineage>
</organism>
<protein>
    <recommendedName>
        <fullName evidence="7">Large ribosomal subunit protein bL19m</fullName>
    </recommendedName>
    <alternativeName>
        <fullName evidence="8">39S ribosomal protein L19, mitochondrial</fullName>
    </alternativeName>
</protein>
<accession>A0AAD9MZT7</accession>
<keyword evidence="3" id="KW-0809">Transit peptide</keyword>
<keyword evidence="10" id="KW-1185">Reference proteome</keyword>
<dbReference type="SUPFAM" id="SSF50104">
    <property type="entry name" value="Translation proteins SH3-like domain"/>
    <property type="match status" value="1"/>
</dbReference>